<feature type="transmembrane region" description="Helical" evidence="1">
    <location>
        <begin position="123"/>
        <end position="140"/>
    </location>
</feature>
<keyword evidence="1" id="KW-0812">Transmembrane</keyword>
<sequence>MNNRQIYQKFIFHLSLLGITISVLVGFYDVIFGHILEALHLLFEVVEMALDKLIEHTFETELHETQLIVFYILLVLVGILIYFLWKMLVQLFRSAGHRMQIEWTEFVGAITQDWQAMTVTDRVLLVSAFLLVNYLASFLLF</sequence>
<dbReference type="STRING" id="1116472.MGMO_8c00470"/>
<reference evidence="2 3" key="1">
    <citation type="journal article" date="2013" name="Genome Announc.">
        <title>Draft Genome Sequence of the Methanotrophic Gammaproteobacterium Methyloglobulus morosus DSM 22980 Strain KoM1.</title>
        <authorList>
            <person name="Poehlein A."/>
            <person name="Deutzmann J.S."/>
            <person name="Daniel R."/>
            <person name="Simeonova D.D."/>
        </authorList>
    </citation>
    <scope>NUCLEOTIDE SEQUENCE [LARGE SCALE GENOMIC DNA]</scope>
    <source>
        <strain evidence="2 3">KoM1</strain>
    </source>
</reference>
<organism evidence="2 3">
    <name type="scientific">Methyloglobulus morosus KoM1</name>
    <dbReference type="NCBI Taxonomy" id="1116472"/>
    <lineage>
        <taxon>Bacteria</taxon>
        <taxon>Pseudomonadati</taxon>
        <taxon>Pseudomonadota</taxon>
        <taxon>Gammaproteobacteria</taxon>
        <taxon>Methylococcales</taxon>
        <taxon>Methylococcaceae</taxon>
        <taxon>Methyloglobulus</taxon>
    </lineage>
</organism>
<protein>
    <submittedName>
        <fullName evidence="2">Uncharacterized protein</fullName>
    </submittedName>
</protein>
<evidence type="ECO:0000313" key="3">
    <source>
        <dbReference type="Proteomes" id="UP000017842"/>
    </source>
</evidence>
<dbReference type="OrthoDB" id="5573658at2"/>
<dbReference type="eggNOG" id="ENOG5031KIZ">
    <property type="taxonomic scope" value="Bacteria"/>
</dbReference>
<dbReference type="EMBL" id="AYLO01000008">
    <property type="protein sequence ID" value="ESS73910.1"/>
    <property type="molecule type" value="Genomic_DNA"/>
</dbReference>
<keyword evidence="1" id="KW-1133">Transmembrane helix</keyword>
<dbReference type="AlphaFoldDB" id="V5BKQ5"/>
<dbReference type="RefSeq" id="WP_023493145.1">
    <property type="nucleotide sequence ID" value="NZ_AYLO01000008.1"/>
</dbReference>
<feature type="transmembrane region" description="Helical" evidence="1">
    <location>
        <begin position="12"/>
        <end position="36"/>
    </location>
</feature>
<gene>
    <name evidence="2" type="ORF">MGMO_8c00470</name>
</gene>
<proteinExistence type="predicted"/>
<evidence type="ECO:0000256" key="1">
    <source>
        <dbReference type="SAM" id="Phobius"/>
    </source>
</evidence>
<evidence type="ECO:0000313" key="2">
    <source>
        <dbReference type="EMBL" id="ESS73910.1"/>
    </source>
</evidence>
<accession>V5BKQ5</accession>
<feature type="transmembrane region" description="Helical" evidence="1">
    <location>
        <begin position="68"/>
        <end position="89"/>
    </location>
</feature>
<keyword evidence="1" id="KW-0472">Membrane</keyword>
<comment type="caution">
    <text evidence="2">The sequence shown here is derived from an EMBL/GenBank/DDBJ whole genome shotgun (WGS) entry which is preliminary data.</text>
</comment>
<keyword evidence="3" id="KW-1185">Reference proteome</keyword>
<name>V5BKQ5_9GAMM</name>
<dbReference type="Proteomes" id="UP000017842">
    <property type="component" value="Unassembled WGS sequence"/>
</dbReference>